<gene>
    <name evidence="2" type="ORF">GGQ80_003547</name>
</gene>
<proteinExistence type="predicted"/>
<reference evidence="2 3" key="1">
    <citation type="submission" date="2020-08" db="EMBL/GenBank/DDBJ databases">
        <title>Genomic Encyclopedia of Type Strains, Phase IV (KMG-IV): sequencing the most valuable type-strain genomes for metagenomic binning, comparative biology and taxonomic classification.</title>
        <authorList>
            <person name="Goeker M."/>
        </authorList>
    </citation>
    <scope>NUCLEOTIDE SEQUENCE [LARGE SCALE GENOMIC DNA]</scope>
    <source>
        <strain evidence="2 3">YC6723</strain>
    </source>
</reference>
<evidence type="ECO:0000313" key="3">
    <source>
        <dbReference type="Proteomes" id="UP000529795"/>
    </source>
</evidence>
<name>A0A840FG31_9SPHN</name>
<feature type="domain" description="GmrSD restriction endonucleases N-terminal" evidence="1">
    <location>
        <begin position="18"/>
        <end position="155"/>
    </location>
</feature>
<accession>A0A840FG31</accession>
<dbReference type="AlphaFoldDB" id="A0A840FG31"/>
<sequence>MRTAPESRKVAALITSVRDKILIPRPDFQRRSVWTRQDKIAFIDTILSGLPFPEIYVASGTVDTVTGATTEVLVDGQQRITTIYEYFRGVPPFSASRTIKKYADLSEDQKREFLSYDVAVRNLGYLAEGDLVEVFSRMNSTSYDLNEIERYNAVYLGEFKKYSEEIAQKTFFNEIGLFSATDIRRMKDLSYIASLTAAMMSNYANRDDEVENYLAEYNDEFERSVEMKGRVEAVIDLIAQLSFAKGSPAYRKADFYTLAVELDRQIFKKSMKLDVEKLRDNLSKFYAAVQAARGGEVDRDDVRSYFEATLQNTNDRSQRIIRGRVLEAILESIAQPRVVSEIAR</sequence>
<dbReference type="EMBL" id="JACIEV010000017">
    <property type="protein sequence ID" value="MBB4155622.1"/>
    <property type="molecule type" value="Genomic_DNA"/>
</dbReference>
<comment type="caution">
    <text evidence="2">The sequence shown here is derived from an EMBL/GenBank/DDBJ whole genome shotgun (WGS) entry which is preliminary data.</text>
</comment>
<dbReference type="RefSeq" id="WP_183987295.1">
    <property type="nucleotide sequence ID" value="NZ_JACIEV010000017.1"/>
</dbReference>
<protein>
    <recommendedName>
        <fullName evidence="1">GmrSD restriction endonucleases N-terminal domain-containing protein</fullName>
    </recommendedName>
</protein>
<dbReference type="PANTHER" id="PTHR39639">
    <property type="entry name" value="CHROMOSOME 16, WHOLE GENOME SHOTGUN SEQUENCE"/>
    <property type="match status" value="1"/>
</dbReference>
<dbReference type="Proteomes" id="UP000529795">
    <property type="component" value="Unassembled WGS sequence"/>
</dbReference>
<keyword evidence="3" id="KW-1185">Reference proteome</keyword>
<evidence type="ECO:0000259" key="1">
    <source>
        <dbReference type="Pfam" id="PF03235"/>
    </source>
</evidence>
<organism evidence="2 3">
    <name type="scientific">Sphingomonas jinjuensis</name>
    <dbReference type="NCBI Taxonomy" id="535907"/>
    <lineage>
        <taxon>Bacteria</taxon>
        <taxon>Pseudomonadati</taxon>
        <taxon>Pseudomonadota</taxon>
        <taxon>Alphaproteobacteria</taxon>
        <taxon>Sphingomonadales</taxon>
        <taxon>Sphingomonadaceae</taxon>
        <taxon>Sphingomonas</taxon>
    </lineage>
</organism>
<evidence type="ECO:0000313" key="2">
    <source>
        <dbReference type="EMBL" id="MBB4155622.1"/>
    </source>
</evidence>
<dbReference type="Pfam" id="PF03235">
    <property type="entry name" value="GmrSD_N"/>
    <property type="match status" value="1"/>
</dbReference>
<dbReference type="InterPro" id="IPR004919">
    <property type="entry name" value="GmrSD_N"/>
</dbReference>
<dbReference type="PANTHER" id="PTHR39639:SF1">
    <property type="entry name" value="DUF262 DOMAIN-CONTAINING PROTEIN"/>
    <property type="match status" value="1"/>
</dbReference>